<keyword evidence="2" id="KW-1185">Reference proteome</keyword>
<sequence>MYMIKRSIHKPFCDGLLPASHHHIYKARQSLATKARIGRQLSLLGNSSSRHCSTRN</sequence>
<protein>
    <submittedName>
        <fullName evidence="1">Uncharacterized protein</fullName>
    </submittedName>
</protein>
<dbReference type="Proteomes" id="UP001497493">
    <property type="component" value="Chromosome"/>
</dbReference>
<dbReference type="EMBL" id="OZ026884">
    <property type="protein sequence ID" value="CAL1241209.1"/>
    <property type="molecule type" value="Genomic_DNA"/>
</dbReference>
<reference evidence="1 2" key="1">
    <citation type="submission" date="2024-04" db="EMBL/GenBank/DDBJ databases">
        <authorList>
            <person name="Cremers G."/>
        </authorList>
    </citation>
    <scope>NUCLEOTIDE SEQUENCE [LARGE SCALE GENOMIC DNA]</scope>
    <source>
        <strain evidence="1">MeCH1-AG</strain>
    </source>
</reference>
<name>A0ABM9NKP1_9GAMM</name>
<evidence type="ECO:0000313" key="2">
    <source>
        <dbReference type="Proteomes" id="UP001497493"/>
    </source>
</evidence>
<evidence type="ECO:0000313" key="1">
    <source>
        <dbReference type="EMBL" id="CAL1241209.1"/>
    </source>
</evidence>
<gene>
    <name evidence="1" type="ORF">MECH1_V1_2433</name>
</gene>
<organism evidence="1 2">
    <name type="scientific">Candidatus Methylocalor cossyra</name>
    <dbReference type="NCBI Taxonomy" id="3108543"/>
    <lineage>
        <taxon>Bacteria</taxon>
        <taxon>Pseudomonadati</taxon>
        <taxon>Pseudomonadota</taxon>
        <taxon>Gammaproteobacteria</taxon>
        <taxon>Methylococcales</taxon>
        <taxon>Methylococcaceae</taxon>
        <taxon>Candidatus Methylocalor</taxon>
    </lineage>
</organism>
<accession>A0ABM9NKP1</accession>
<proteinExistence type="predicted"/>